<proteinExistence type="predicted"/>
<feature type="region of interest" description="Disordered" evidence="1">
    <location>
        <begin position="164"/>
        <end position="210"/>
    </location>
</feature>
<evidence type="ECO:0000313" key="4">
    <source>
        <dbReference type="Proteomes" id="UP000643165"/>
    </source>
</evidence>
<feature type="signal peptide" evidence="2">
    <location>
        <begin position="1"/>
        <end position="21"/>
    </location>
</feature>
<dbReference type="NCBIfam" id="TIGR02913">
    <property type="entry name" value="HAF_rpt"/>
    <property type="match status" value="1"/>
</dbReference>
<dbReference type="InterPro" id="IPR014262">
    <property type="entry name" value="HAF_rpt"/>
</dbReference>
<sequence length="210" mass="22034">MPSILATALLAAAVTAAPALAPTAAAPDTVAQYRMVDLGTLGGESSYANAMNDRGDVVGRAQGTDGIYRGFLWRHGRMIDLGDFSPVDINDRGQIVGSHDDGSGAYIWDRGLLRPLGDSFVRPVAINNRGQVVGHTDAGPALWTNGRSRLLPLADVSDVNDHGQVSGGVSLPSTASHRTLSSTASTPRRTRTSTWPPPTCQPSSTAYSRP</sequence>
<dbReference type="EMBL" id="BOPB01000025">
    <property type="protein sequence ID" value="GIJ23416.1"/>
    <property type="molecule type" value="Genomic_DNA"/>
</dbReference>
<evidence type="ECO:0000256" key="2">
    <source>
        <dbReference type="SAM" id="SignalP"/>
    </source>
</evidence>
<feature type="chain" id="PRO_5045276858" description="Extracellular repeat, HAF family" evidence="2">
    <location>
        <begin position="22"/>
        <end position="210"/>
    </location>
</feature>
<feature type="compositionally biased region" description="Low complexity" evidence="1">
    <location>
        <begin position="178"/>
        <end position="187"/>
    </location>
</feature>
<gene>
    <name evidence="3" type="ORF">Vlu01_40400</name>
</gene>
<keyword evidence="4" id="KW-1185">Reference proteome</keyword>
<evidence type="ECO:0000313" key="3">
    <source>
        <dbReference type="EMBL" id="GIJ23416.1"/>
    </source>
</evidence>
<name>A0ABQ4IZR7_9ACTN</name>
<evidence type="ECO:0000256" key="1">
    <source>
        <dbReference type="SAM" id="MobiDB-lite"/>
    </source>
</evidence>
<comment type="caution">
    <text evidence="3">The sequence shown here is derived from an EMBL/GenBank/DDBJ whole genome shotgun (WGS) entry which is preliminary data.</text>
</comment>
<accession>A0ABQ4IZR7</accession>
<dbReference type="Proteomes" id="UP000643165">
    <property type="component" value="Unassembled WGS sequence"/>
</dbReference>
<evidence type="ECO:0008006" key="5">
    <source>
        <dbReference type="Google" id="ProtNLM"/>
    </source>
</evidence>
<protein>
    <recommendedName>
        <fullName evidence="5">Extracellular repeat, HAF family</fullName>
    </recommendedName>
</protein>
<dbReference type="RefSeq" id="WP_204001879.1">
    <property type="nucleotide sequence ID" value="NZ_BOPB01000025.1"/>
</dbReference>
<feature type="compositionally biased region" description="Polar residues" evidence="1">
    <location>
        <begin position="201"/>
        <end position="210"/>
    </location>
</feature>
<reference evidence="3 4" key="1">
    <citation type="submission" date="2021-01" db="EMBL/GenBank/DDBJ databases">
        <title>Whole genome shotgun sequence of Verrucosispora lutea NBRC 106530.</title>
        <authorList>
            <person name="Komaki H."/>
            <person name="Tamura T."/>
        </authorList>
    </citation>
    <scope>NUCLEOTIDE SEQUENCE [LARGE SCALE GENOMIC DNA]</scope>
    <source>
        <strain evidence="3 4">NBRC 106530</strain>
    </source>
</reference>
<organism evidence="3 4">
    <name type="scientific">Micromonospora lutea</name>
    <dbReference type="NCBI Taxonomy" id="419825"/>
    <lineage>
        <taxon>Bacteria</taxon>
        <taxon>Bacillati</taxon>
        <taxon>Actinomycetota</taxon>
        <taxon>Actinomycetes</taxon>
        <taxon>Micromonosporales</taxon>
        <taxon>Micromonosporaceae</taxon>
        <taxon>Micromonospora</taxon>
    </lineage>
</organism>
<keyword evidence="2" id="KW-0732">Signal</keyword>